<feature type="compositionally biased region" description="Basic and acidic residues" evidence="4">
    <location>
        <begin position="60"/>
        <end position="82"/>
    </location>
</feature>
<dbReference type="PANTHER" id="PTHR36150:SF1">
    <property type="entry name" value="DNA GYRASE INHIBITOR YACG"/>
    <property type="match status" value="1"/>
</dbReference>
<dbReference type="GO" id="GO:0008270">
    <property type="term" value="F:zinc ion binding"/>
    <property type="evidence" value="ECO:0007669"/>
    <property type="project" value="UniProtKB-UniRule"/>
</dbReference>
<organism evidence="5 6">
    <name type="scientific">Rhodopirellula bahusiensis</name>
    <dbReference type="NCBI Taxonomy" id="2014065"/>
    <lineage>
        <taxon>Bacteria</taxon>
        <taxon>Pseudomonadati</taxon>
        <taxon>Planctomycetota</taxon>
        <taxon>Planctomycetia</taxon>
        <taxon>Pirellulales</taxon>
        <taxon>Pirellulaceae</taxon>
        <taxon>Rhodopirellula</taxon>
    </lineage>
</organism>
<feature type="binding site" evidence="3">
    <location>
        <position position="27"/>
    </location>
    <ligand>
        <name>Zn(2+)</name>
        <dbReference type="ChEBI" id="CHEBI:29105"/>
    </ligand>
</feature>
<comment type="similarity">
    <text evidence="3">Belongs to the DNA gyrase inhibitor YacG family.</text>
</comment>
<dbReference type="GeneID" id="90610531"/>
<dbReference type="SUPFAM" id="SSF57716">
    <property type="entry name" value="Glucocorticoid receptor-like (DNA-binding domain)"/>
    <property type="match status" value="1"/>
</dbReference>
<comment type="subunit">
    <text evidence="3">Interacts with GyrB.</text>
</comment>
<feature type="region of interest" description="Disordered" evidence="4">
    <location>
        <begin position="45"/>
        <end position="82"/>
    </location>
</feature>
<dbReference type="AlphaFoldDB" id="A0A2G1W2T1"/>
<dbReference type="Gene3D" id="3.30.50.10">
    <property type="entry name" value="Erythroid Transcription Factor GATA-1, subunit A"/>
    <property type="match status" value="1"/>
</dbReference>
<gene>
    <name evidence="3" type="primary">yacG</name>
    <name evidence="5" type="ORF">CEE69_21365</name>
</gene>
<dbReference type="Proteomes" id="UP000225740">
    <property type="component" value="Unassembled WGS sequence"/>
</dbReference>
<dbReference type="InterPro" id="IPR013088">
    <property type="entry name" value="Znf_NHR/GATA"/>
</dbReference>
<proteinExistence type="inferred from homology"/>
<protein>
    <recommendedName>
        <fullName evidence="3">DNA gyrase inhibitor YacG</fullName>
    </recommendedName>
</protein>
<comment type="cofactor">
    <cofactor evidence="3">
        <name>Zn(2+)</name>
        <dbReference type="ChEBI" id="CHEBI:29105"/>
    </cofactor>
    <text evidence="3">Binds 1 zinc ion.</text>
</comment>
<dbReference type="HAMAP" id="MF_00649">
    <property type="entry name" value="DNA_gyrase_inhibitor_YacG"/>
    <property type="match status" value="1"/>
</dbReference>
<dbReference type="EMBL" id="NIZW01000018">
    <property type="protein sequence ID" value="PHQ33281.1"/>
    <property type="molecule type" value="Genomic_DNA"/>
</dbReference>
<evidence type="ECO:0000256" key="2">
    <source>
        <dbReference type="ARBA" id="ARBA00022833"/>
    </source>
</evidence>
<dbReference type="RefSeq" id="WP_099262677.1">
    <property type="nucleotide sequence ID" value="NZ_JBDUYK010000045.1"/>
</dbReference>
<dbReference type="InterPro" id="IPR005584">
    <property type="entry name" value="DNA_gyrase_inhibitor_YacG"/>
</dbReference>
<evidence type="ECO:0000256" key="4">
    <source>
        <dbReference type="SAM" id="MobiDB-lite"/>
    </source>
</evidence>
<comment type="caution">
    <text evidence="5">The sequence shown here is derived from an EMBL/GenBank/DDBJ whole genome shotgun (WGS) entry which is preliminary data.</text>
</comment>
<comment type="function">
    <text evidence="3">Inhibits all the catalytic activities of DNA gyrase by preventing its interaction with DNA. Acts by binding directly to the C-terminal domain of GyrB, which probably disrupts DNA binding by the gyrase.</text>
</comment>
<sequence length="82" mass="9410">MEPPVRLNCPTCSRRFLSDETPAMPFCSKRCQLIDLGRWMNEEIGLPHEGDPGDTPVEYLDDRDLSQPTPERHNQSAHRFDG</sequence>
<evidence type="ECO:0000313" key="6">
    <source>
        <dbReference type="Proteomes" id="UP000225740"/>
    </source>
</evidence>
<dbReference type="Pfam" id="PF03884">
    <property type="entry name" value="YacG"/>
    <property type="match status" value="1"/>
</dbReference>
<dbReference type="OrthoDB" id="9809663at2"/>
<feature type="binding site" evidence="3">
    <location>
        <position position="9"/>
    </location>
    <ligand>
        <name>Zn(2+)</name>
        <dbReference type="ChEBI" id="CHEBI:29105"/>
    </ligand>
</feature>
<evidence type="ECO:0000256" key="1">
    <source>
        <dbReference type="ARBA" id="ARBA00022723"/>
    </source>
</evidence>
<reference evidence="5 6" key="1">
    <citation type="submission" date="2017-06" db="EMBL/GenBank/DDBJ databases">
        <title>Description of Rhodopirellula bahusiensis sp. nov.</title>
        <authorList>
            <person name="Kizina J."/>
            <person name="Harder J."/>
        </authorList>
    </citation>
    <scope>NUCLEOTIDE SEQUENCE [LARGE SCALE GENOMIC DNA]</scope>
    <source>
        <strain evidence="5 6">SWK21</strain>
    </source>
</reference>
<keyword evidence="2 3" id="KW-0862">Zinc</keyword>
<dbReference type="GO" id="GO:0008657">
    <property type="term" value="F:DNA topoisomerase type II (double strand cut, ATP-hydrolyzing) inhibitor activity"/>
    <property type="evidence" value="ECO:0007669"/>
    <property type="project" value="UniProtKB-UniRule"/>
</dbReference>
<evidence type="ECO:0000256" key="3">
    <source>
        <dbReference type="HAMAP-Rule" id="MF_00649"/>
    </source>
</evidence>
<keyword evidence="1 3" id="KW-0479">Metal-binding</keyword>
<feature type="binding site" evidence="3">
    <location>
        <position position="31"/>
    </location>
    <ligand>
        <name>Zn(2+)</name>
        <dbReference type="ChEBI" id="CHEBI:29105"/>
    </ligand>
</feature>
<evidence type="ECO:0000313" key="5">
    <source>
        <dbReference type="EMBL" id="PHQ33281.1"/>
    </source>
</evidence>
<dbReference type="PANTHER" id="PTHR36150">
    <property type="entry name" value="DNA GYRASE INHIBITOR YACG"/>
    <property type="match status" value="1"/>
</dbReference>
<keyword evidence="6" id="KW-1185">Reference proteome</keyword>
<dbReference type="GO" id="GO:0006355">
    <property type="term" value="P:regulation of DNA-templated transcription"/>
    <property type="evidence" value="ECO:0007669"/>
    <property type="project" value="InterPro"/>
</dbReference>
<accession>A0A2G1W2T1</accession>
<feature type="binding site" evidence="3">
    <location>
        <position position="12"/>
    </location>
    <ligand>
        <name>Zn(2+)</name>
        <dbReference type="ChEBI" id="CHEBI:29105"/>
    </ligand>
</feature>
<name>A0A2G1W2T1_9BACT</name>